<dbReference type="Proteomes" id="UP000467385">
    <property type="component" value="Chromosome"/>
</dbReference>
<accession>A0A1X1T5M4</accession>
<dbReference type="EMBL" id="AP022613">
    <property type="protein sequence ID" value="BBZ42205.1"/>
    <property type="molecule type" value="Genomic_DNA"/>
</dbReference>
<dbReference type="Pfam" id="PF11139">
    <property type="entry name" value="SfLAP"/>
    <property type="match status" value="1"/>
</dbReference>
<dbReference type="OrthoDB" id="4627762at2"/>
<proteinExistence type="predicted"/>
<evidence type="ECO:0000313" key="2">
    <source>
        <dbReference type="Proteomes" id="UP000467385"/>
    </source>
</evidence>
<dbReference type="InterPro" id="IPR021315">
    <property type="entry name" value="Gap/Sap"/>
</dbReference>
<dbReference type="AlphaFoldDB" id="A0A1X1T5M4"/>
<evidence type="ECO:0000313" key="1">
    <source>
        <dbReference type="EMBL" id="BBZ42205.1"/>
    </source>
</evidence>
<keyword evidence="2" id="KW-1185">Reference proteome</keyword>
<protein>
    <submittedName>
        <fullName evidence="1">Membrane protein</fullName>
    </submittedName>
</protein>
<gene>
    <name evidence="1" type="ORF">MCNS_52680</name>
</gene>
<organism evidence="1 2">
    <name type="scientific">Mycobacterium conspicuum</name>
    <dbReference type="NCBI Taxonomy" id="44010"/>
    <lineage>
        <taxon>Bacteria</taxon>
        <taxon>Bacillati</taxon>
        <taxon>Actinomycetota</taxon>
        <taxon>Actinomycetes</taxon>
        <taxon>Mycobacteriales</taxon>
        <taxon>Mycobacteriaceae</taxon>
        <taxon>Mycobacterium</taxon>
    </lineage>
</organism>
<sequence length="243" mass="25695">MWITVLVMALAVIFEPIRLGLAVLMLNRPRPMLQLLTFLCGGFTMGLGVGLVILFILRETPLAGHFTVAQAQIVAGLLALLVAAALAANVLVRKQIRRVPARAAVGGAAEDKGGVDLLEPPAPGSLRKVSARARDFLQGDSLRVAWVSGLCVALPSANYLGAMAAILASGVGPVAQAHALLLFNVVAFTLVEIPLVSYAVAPQRTRAFMTALQEWLRTRDHWEFALLLAAGGCFLVVLGVSTL</sequence>
<dbReference type="RefSeq" id="WP_085233785.1">
    <property type="nucleotide sequence ID" value="NZ_AP022613.1"/>
</dbReference>
<reference evidence="1 2" key="1">
    <citation type="journal article" date="2019" name="Emerg. Microbes Infect.">
        <title>Comprehensive subspecies identification of 175 nontuberculous mycobacteria species based on 7547 genomic profiles.</title>
        <authorList>
            <person name="Matsumoto Y."/>
            <person name="Kinjo T."/>
            <person name="Motooka D."/>
            <person name="Nabeya D."/>
            <person name="Jung N."/>
            <person name="Uechi K."/>
            <person name="Horii T."/>
            <person name="Iida T."/>
            <person name="Fujita J."/>
            <person name="Nakamura S."/>
        </authorList>
    </citation>
    <scope>NUCLEOTIDE SEQUENCE [LARGE SCALE GENOMIC DNA]</scope>
    <source>
        <strain evidence="1 2">JCM 14738</strain>
    </source>
</reference>
<name>A0A1X1T5M4_9MYCO</name>